<dbReference type="InterPro" id="IPR018790">
    <property type="entry name" value="DUF2358"/>
</dbReference>
<dbReference type="AlphaFoldDB" id="D8SZE0"/>
<organism evidence="2">
    <name type="scientific">Selaginella moellendorffii</name>
    <name type="common">Spikemoss</name>
    <dbReference type="NCBI Taxonomy" id="88036"/>
    <lineage>
        <taxon>Eukaryota</taxon>
        <taxon>Viridiplantae</taxon>
        <taxon>Streptophyta</taxon>
        <taxon>Embryophyta</taxon>
        <taxon>Tracheophyta</taxon>
        <taxon>Lycopodiopsida</taxon>
        <taxon>Selaginellales</taxon>
        <taxon>Selaginellaceae</taxon>
        <taxon>Selaginella</taxon>
    </lineage>
</organism>
<dbReference type="HOGENOM" id="CLU_071159_4_1_1"/>
<dbReference type="SUPFAM" id="SSF54427">
    <property type="entry name" value="NTF2-like"/>
    <property type="match status" value="1"/>
</dbReference>
<feature type="non-terminal residue" evidence="1">
    <location>
        <position position="1"/>
    </location>
</feature>
<proteinExistence type="predicted"/>
<keyword evidence="2" id="KW-1185">Reference proteome</keyword>
<dbReference type="Gramene" id="EFJ10267">
    <property type="protein sequence ID" value="EFJ10267"/>
    <property type="gene ID" value="SELMODRAFT_47740"/>
</dbReference>
<evidence type="ECO:0000313" key="1">
    <source>
        <dbReference type="EMBL" id="EFJ10267.1"/>
    </source>
</evidence>
<name>D8SZE0_SELML</name>
<gene>
    <name evidence="1" type="ORF">SELMODRAFT_47740</name>
</gene>
<dbReference type="InterPro" id="IPR032710">
    <property type="entry name" value="NTF2-like_dom_sf"/>
</dbReference>
<dbReference type="EMBL" id="GL377655">
    <property type="protein sequence ID" value="EFJ10267.1"/>
    <property type="molecule type" value="Genomic_DNA"/>
</dbReference>
<dbReference type="InParanoid" id="D8SZE0"/>
<reference evidence="1 2" key="1">
    <citation type="journal article" date="2011" name="Science">
        <title>The Selaginella genome identifies genetic changes associated with the evolution of vascular plants.</title>
        <authorList>
            <person name="Banks J.A."/>
            <person name="Nishiyama T."/>
            <person name="Hasebe M."/>
            <person name="Bowman J.L."/>
            <person name="Gribskov M."/>
            <person name="dePamphilis C."/>
            <person name="Albert V.A."/>
            <person name="Aono N."/>
            <person name="Aoyama T."/>
            <person name="Ambrose B.A."/>
            <person name="Ashton N.W."/>
            <person name="Axtell M.J."/>
            <person name="Barker E."/>
            <person name="Barker M.S."/>
            <person name="Bennetzen J.L."/>
            <person name="Bonawitz N.D."/>
            <person name="Chapple C."/>
            <person name="Cheng C."/>
            <person name="Correa L.G."/>
            <person name="Dacre M."/>
            <person name="DeBarry J."/>
            <person name="Dreyer I."/>
            <person name="Elias M."/>
            <person name="Engstrom E.M."/>
            <person name="Estelle M."/>
            <person name="Feng L."/>
            <person name="Finet C."/>
            <person name="Floyd S.K."/>
            <person name="Frommer W.B."/>
            <person name="Fujita T."/>
            <person name="Gramzow L."/>
            <person name="Gutensohn M."/>
            <person name="Harholt J."/>
            <person name="Hattori M."/>
            <person name="Heyl A."/>
            <person name="Hirai T."/>
            <person name="Hiwatashi Y."/>
            <person name="Ishikawa M."/>
            <person name="Iwata M."/>
            <person name="Karol K.G."/>
            <person name="Koehler B."/>
            <person name="Kolukisaoglu U."/>
            <person name="Kubo M."/>
            <person name="Kurata T."/>
            <person name="Lalonde S."/>
            <person name="Li K."/>
            <person name="Li Y."/>
            <person name="Litt A."/>
            <person name="Lyons E."/>
            <person name="Manning G."/>
            <person name="Maruyama T."/>
            <person name="Michael T.P."/>
            <person name="Mikami K."/>
            <person name="Miyazaki S."/>
            <person name="Morinaga S."/>
            <person name="Murata T."/>
            <person name="Mueller-Roeber B."/>
            <person name="Nelson D.R."/>
            <person name="Obara M."/>
            <person name="Oguri Y."/>
            <person name="Olmstead R.G."/>
            <person name="Onodera N."/>
            <person name="Petersen B.L."/>
            <person name="Pils B."/>
            <person name="Prigge M."/>
            <person name="Rensing S.A."/>
            <person name="Riano-Pachon D.M."/>
            <person name="Roberts A.W."/>
            <person name="Sato Y."/>
            <person name="Scheller H.V."/>
            <person name="Schulz B."/>
            <person name="Schulz C."/>
            <person name="Shakirov E.V."/>
            <person name="Shibagaki N."/>
            <person name="Shinohara N."/>
            <person name="Shippen D.E."/>
            <person name="Soerensen I."/>
            <person name="Sotooka R."/>
            <person name="Sugimoto N."/>
            <person name="Sugita M."/>
            <person name="Sumikawa N."/>
            <person name="Tanurdzic M."/>
            <person name="Theissen G."/>
            <person name="Ulvskov P."/>
            <person name="Wakazuki S."/>
            <person name="Weng J.K."/>
            <person name="Willats W.W."/>
            <person name="Wipf D."/>
            <person name="Wolf P.G."/>
            <person name="Yang L."/>
            <person name="Zimmer A.D."/>
            <person name="Zhu Q."/>
            <person name="Mitros T."/>
            <person name="Hellsten U."/>
            <person name="Loque D."/>
            <person name="Otillar R."/>
            <person name="Salamov A."/>
            <person name="Schmutz J."/>
            <person name="Shapiro H."/>
            <person name="Lindquist E."/>
            <person name="Lucas S."/>
            <person name="Rokhsar D."/>
            <person name="Grigoriev I.V."/>
        </authorList>
    </citation>
    <scope>NUCLEOTIDE SEQUENCE [LARGE SCALE GENOMIC DNA]</scope>
</reference>
<feature type="non-terminal residue" evidence="1">
    <location>
        <position position="145"/>
    </location>
</feature>
<dbReference type="PANTHER" id="PTHR31094">
    <property type="entry name" value="RIKEN CDNA 2310061I04 GENE"/>
    <property type="match status" value="1"/>
</dbReference>
<dbReference type="OrthoDB" id="44820at2759"/>
<dbReference type="PANTHER" id="PTHR31094:SF2">
    <property type="entry name" value="RIKEN CDNA 2310061I04 GENE"/>
    <property type="match status" value="1"/>
</dbReference>
<evidence type="ECO:0000313" key="2">
    <source>
        <dbReference type="Proteomes" id="UP000001514"/>
    </source>
</evidence>
<sequence>DYHVNVGYAIRTLREELPVLFHRDLSYQIYREDISFRDPVNCFHGLGNYKFIVQVLRLNGRMLFKSIWVEILSVWQPSESTIVIRWSVRGIPRVPWEARGLFDGVSEYKLDSKGKIYEHKVHNVIFNSPPKCKVATTVSDLVAAT</sequence>
<accession>D8SZE0</accession>
<dbReference type="OMA" id="IFWTLRF"/>
<dbReference type="KEGG" id="smo:SELMODRAFT_47740"/>
<dbReference type="eggNOG" id="ENOG502QQJ9">
    <property type="taxonomic scope" value="Eukaryota"/>
</dbReference>
<dbReference type="Pfam" id="PF10184">
    <property type="entry name" value="DUF2358"/>
    <property type="match status" value="1"/>
</dbReference>
<dbReference type="Proteomes" id="UP000001514">
    <property type="component" value="Unassembled WGS sequence"/>
</dbReference>
<protein>
    <submittedName>
        <fullName evidence="1">Uncharacterized protein</fullName>
    </submittedName>
</protein>